<comment type="catalytic activity">
    <reaction evidence="1">
        <text>3-dehydroshikimate = 3,4-dihydroxybenzoate + H2O</text>
        <dbReference type="Rhea" id="RHEA:24848"/>
        <dbReference type="ChEBI" id="CHEBI:15377"/>
        <dbReference type="ChEBI" id="CHEBI:16630"/>
        <dbReference type="ChEBI" id="CHEBI:36241"/>
        <dbReference type="EC" id="4.2.1.118"/>
    </reaction>
</comment>
<dbReference type="PANTHER" id="PTHR12110:SF21">
    <property type="entry name" value="XYLOSE ISOMERASE-LIKE TIM BARREL DOMAIN-CONTAINING PROTEIN"/>
    <property type="match status" value="1"/>
</dbReference>
<dbReference type="Gene3D" id="3.20.20.150">
    <property type="entry name" value="Divalent-metal-dependent TIM barrel enzymes"/>
    <property type="match status" value="1"/>
</dbReference>
<protein>
    <recommendedName>
        <fullName evidence="1">3-dehydroshikimate dehydratase</fullName>
        <shortName evidence="1">DSD</shortName>
        <ecNumber evidence="1">4.2.1.118</ecNumber>
    </recommendedName>
</protein>
<evidence type="ECO:0000259" key="2">
    <source>
        <dbReference type="PROSITE" id="PS51819"/>
    </source>
</evidence>
<organism evidence="3 4">
    <name type="scientific">Quadrisphaera setariae</name>
    <dbReference type="NCBI Taxonomy" id="2593304"/>
    <lineage>
        <taxon>Bacteria</taxon>
        <taxon>Bacillati</taxon>
        <taxon>Actinomycetota</taxon>
        <taxon>Actinomycetes</taxon>
        <taxon>Kineosporiales</taxon>
        <taxon>Kineosporiaceae</taxon>
        <taxon>Quadrisphaera</taxon>
    </lineage>
</organism>
<keyword evidence="1" id="KW-0456">Lyase</keyword>
<comment type="cofactor">
    <cofactor evidence="1">
        <name>a divalent metal cation</name>
        <dbReference type="ChEBI" id="CHEBI:60240"/>
    </cofactor>
</comment>
<dbReference type="InterPro" id="IPR043700">
    <property type="entry name" value="DSD"/>
</dbReference>
<dbReference type="Pfam" id="PF14696">
    <property type="entry name" value="Glyoxalase_5"/>
    <property type="match status" value="1"/>
</dbReference>
<comment type="caution">
    <text evidence="1">Lacks conserved residue(s) required for the propagation of feature annotation.</text>
</comment>
<feature type="domain" description="VOC" evidence="2">
    <location>
        <begin position="438"/>
        <end position="581"/>
    </location>
</feature>
<comment type="function">
    <text evidence="1">Catalyzes the conversion of 3-dehydroshikimate to protocatechuate (3,4-dihydroxybenzoate), a common intermediate of quinate and shikimate degradation pathways.</text>
</comment>
<dbReference type="HAMAP" id="MF_02238">
    <property type="entry name" value="DSD"/>
    <property type="match status" value="1"/>
</dbReference>
<dbReference type="AlphaFoldDB" id="A0A5C8ZHN6"/>
<dbReference type="PROSITE" id="PS51819">
    <property type="entry name" value="VOC"/>
    <property type="match status" value="1"/>
</dbReference>
<evidence type="ECO:0000313" key="3">
    <source>
        <dbReference type="EMBL" id="TXR56436.1"/>
    </source>
</evidence>
<gene>
    <name evidence="3" type="ORF">FMM08_10095</name>
</gene>
<dbReference type="PANTHER" id="PTHR12110">
    <property type="entry name" value="HYDROXYPYRUVATE ISOMERASE"/>
    <property type="match status" value="1"/>
</dbReference>
<dbReference type="GO" id="GO:0046872">
    <property type="term" value="F:metal ion binding"/>
    <property type="evidence" value="ECO:0007669"/>
    <property type="project" value="UniProtKB-UniRule"/>
</dbReference>
<evidence type="ECO:0000256" key="1">
    <source>
        <dbReference type="HAMAP-Rule" id="MF_02238"/>
    </source>
</evidence>
<comment type="similarity">
    <text evidence="1">Belongs to the bacterial two-domain DSD family.</text>
</comment>
<dbReference type="Pfam" id="PF01261">
    <property type="entry name" value="AP_endonuc_2"/>
    <property type="match status" value="1"/>
</dbReference>
<dbReference type="InterPro" id="IPR013022">
    <property type="entry name" value="Xyl_isomerase-like_TIM-brl"/>
</dbReference>
<dbReference type="GO" id="GO:0046565">
    <property type="term" value="F:3-dehydroshikimate dehydratase activity"/>
    <property type="evidence" value="ECO:0007669"/>
    <property type="project" value="UniProtKB-UniRule"/>
</dbReference>
<dbReference type="Pfam" id="PF00903">
    <property type="entry name" value="Glyoxalase"/>
    <property type="match status" value="1"/>
</dbReference>
<keyword evidence="1" id="KW-0479">Metal-binding</keyword>
<name>A0A5C8ZHN6_9ACTN</name>
<proteinExistence type="inferred from homology"/>
<keyword evidence="3" id="KW-0413">Isomerase</keyword>
<dbReference type="InterPro" id="IPR036237">
    <property type="entry name" value="Xyl_isomerase-like_sf"/>
</dbReference>
<dbReference type="Proteomes" id="UP000321234">
    <property type="component" value="Unassembled WGS sequence"/>
</dbReference>
<dbReference type="GO" id="GO:0046279">
    <property type="term" value="P:3,4-dihydroxybenzoate biosynthetic process"/>
    <property type="evidence" value="ECO:0007669"/>
    <property type="project" value="UniProtKB-UniRule"/>
</dbReference>
<dbReference type="InterPro" id="IPR050312">
    <property type="entry name" value="IolE/XylAMocC-like"/>
</dbReference>
<dbReference type="GO" id="GO:0016853">
    <property type="term" value="F:isomerase activity"/>
    <property type="evidence" value="ECO:0007669"/>
    <property type="project" value="UniProtKB-KW"/>
</dbReference>
<dbReference type="InterPro" id="IPR004360">
    <property type="entry name" value="Glyas_Fos-R_dOase_dom"/>
</dbReference>
<feature type="binding site" evidence="1">
    <location>
        <position position="165"/>
    </location>
    <ligand>
        <name>a divalent metal cation</name>
        <dbReference type="ChEBI" id="CHEBI:60240"/>
        <note>catalytic</note>
    </ligand>
</feature>
<feature type="binding site" evidence="1">
    <location>
        <position position="239"/>
    </location>
    <ligand>
        <name>a divalent metal cation</name>
        <dbReference type="ChEBI" id="CHEBI:60240"/>
        <note>catalytic</note>
    </ligand>
</feature>
<dbReference type="SUPFAM" id="SSF54593">
    <property type="entry name" value="Glyoxalase/Bleomycin resistance protein/Dihydroxybiphenyl dioxygenase"/>
    <property type="match status" value="1"/>
</dbReference>
<accession>A0A5C8ZHN6</accession>
<feature type="binding site" evidence="1">
    <location>
        <position position="134"/>
    </location>
    <ligand>
        <name>a divalent metal cation</name>
        <dbReference type="ChEBI" id="CHEBI:60240"/>
        <note>catalytic</note>
    </ligand>
</feature>
<keyword evidence="4" id="KW-1185">Reference proteome</keyword>
<reference evidence="3 4" key="1">
    <citation type="submission" date="2019-07" db="EMBL/GenBank/DDBJ databases">
        <title>Quadrisphaera sp. strain DD2A genome sequencing and assembly.</title>
        <authorList>
            <person name="Kim I."/>
        </authorList>
    </citation>
    <scope>NUCLEOTIDE SEQUENCE [LARGE SCALE GENOMIC DNA]</scope>
    <source>
        <strain evidence="3 4">DD2A</strain>
    </source>
</reference>
<dbReference type="Gene3D" id="3.10.180.10">
    <property type="entry name" value="2,3-Dihydroxybiphenyl 1,2-Dioxygenase, domain 1"/>
    <property type="match status" value="2"/>
</dbReference>
<dbReference type="OrthoDB" id="9780241at2"/>
<feature type="binding site" evidence="1">
    <location>
        <position position="191"/>
    </location>
    <ligand>
        <name>a divalent metal cation</name>
        <dbReference type="ChEBI" id="CHEBI:60240"/>
        <note>catalytic</note>
    </ligand>
</feature>
<comment type="pathway">
    <text evidence="1">Aromatic compound metabolism; 3,4-dihydroxybenzoate biosynthesis.</text>
</comment>
<evidence type="ECO:0000313" key="4">
    <source>
        <dbReference type="Proteomes" id="UP000321234"/>
    </source>
</evidence>
<dbReference type="UniPathway" id="UPA00088"/>
<dbReference type="InterPro" id="IPR029068">
    <property type="entry name" value="Glyas_Bleomycin-R_OHBP_Dase"/>
</dbReference>
<sequence length="614" mass="63986">MHQGIATVSLSGRLVDKLPAIAAAGFDGLELFDNDLVASALTPREVAARCADLGLGIDLFQPVRDVEGVAPDRFGAVEHRFRVKLGVMAELGATTVLCCSNALPDAVDDVDLSAEQLHRLGDLAAEAGVVIAYEALAWGRHVHRVGQAWEVVRRADHPAVTLAVDTFHLLSRGDGPQALAGVPGDRIGFLQVADAPVLEMGLLEWSRHHRCFPGQGALDVAGVVAAVLEAGYRGPLSLEVFSDLVREAAPAVTARDAKRSLVFLEDQLATRLPAGSPAREVVTASPPAAARVDPAFVELAASPGADVERLLEALGFVAAGRHRSRPVALWRNGGAHVVVSEAPAEAMATGGATALGVVAPPVADVAARAAALLWPAVDVVRSRGEAVLPGLATPSGLHVLLSAEPGQADHWRGDFAALPPGATGGLEAGGAAGAGWVGLDHVAVAVPPDLLAQEVSFHRTLLGLEPGPVEEFVEPHGRLRSRALRPASGGLRLVLNAPETAAGAPRRRGVTQLAYAVTDVRAEAVRLREAGVPLMPVPDNYYVDLGARFSLPDEALADLRAHGLLYDRDTDGGELVHLYTAVLSTGFHVELLERRGGYAGYGGASTHVRLAAQA</sequence>
<dbReference type="InterPro" id="IPR037523">
    <property type="entry name" value="VOC_core"/>
</dbReference>
<dbReference type="EC" id="4.2.1.118" evidence="1"/>
<keyword evidence="3" id="KW-0670">Pyruvate</keyword>
<comment type="caution">
    <text evidence="3">The sequence shown here is derived from an EMBL/GenBank/DDBJ whole genome shotgun (WGS) entry which is preliminary data.</text>
</comment>
<dbReference type="EMBL" id="VKAC01000005">
    <property type="protein sequence ID" value="TXR56436.1"/>
    <property type="molecule type" value="Genomic_DNA"/>
</dbReference>
<dbReference type="SUPFAM" id="SSF51658">
    <property type="entry name" value="Xylose isomerase-like"/>
    <property type="match status" value="1"/>
</dbReference>
<dbReference type="RefSeq" id="WP_147926229.1">
    <property type="nucleotide sequence ID" value="NZ_VKAC01000005.1"/>
</dbReference>